<reference evidence="1 2" key="1">
    <citation type="journal article" date="2016" name="Genome Biol. Evol.">
        <title>Draft genome sequence of an aflatoxigenic Aspergillus species, A. bombycis.</title>
        <authorList>
            <person name="Moore G.G."/>
            <person name="Mack B.M."/>
            <person name="Beltz S.B."/>
            <person name="Gilbert M.K."/>
        </authorList>
    </citation>
    <scope>NUCLEOTIDE SEQUENCE [LARGE SCALE GENOMIC DNA]</scope>
    <source>
        <strain evidence="2">NRRL 26010</strain>
    </source>
</reference>
<organism evidence="1 2">
    <name type="scientific">Aspergillus bombycis</name>
    <dbReference type="NCBI Taxonomy" id="109264"/>
    <lineage>
        <taxon>Eukaryota</taxon>
        <taxon>Fungi</taxon>
        <taxon>Dikarya</taxon>
        <taxon>Ascomycota</taxon>
        <taxon>Pezizomycotina</taxon>
        <taxon>Eurotiomycetes</taxon>
        <taxon>Eurotiomycetidae</taxon>
        <taxon>Eurotiales</taxon>
        <taxon>Aspergillaceae</taxon>
        <taxon>Aspergillus</taxon>
    </lineage>
</organism>
<comment type="caution">
    <text evidence="1">The sequence shown here is derived from an EMBL/GenBank/DDBJ whole genome shotgun (WGS) entry which is preliminary data.</text>
</comment>
<protein>
    <submittedName>
        <fullName evidence="1">Uncharacterized protein</fullName>
    </submittedName>
</protein>
<dbReference type="GeneID" id="34445544"/>
<evidence type="ECO:0000313" key="2">
    <source>
        <dbReference type="Proteomes" id="UP000179179"/>
    </source>
</evidence>
<dbReference type="AlphaFoldDB" id="A0A1F8A975"/>
<proteinExistence type="predicted"/>
<name>A0A1F8A975_9EURO</name>
<dbReference type="RefSeq" id="XP_022392001.1">
    <property type="nucleotide sequence ID" value="XM_022529284.1"/>
</dbReference>
<gene>
    <name evidence="1" type="ORF">ABOM_002154</name>
</gene>
<accession>A0A1F8A975</accession>
<keyword evidence="2" id="KW-1185">Reference proteome</keyword>
<dbReference type="Proteomes" id="UP000179179">
    <property type="component" value="Unassembled WGS sequence"/>
</dbReference>
<dbReference type="OrthoDB" id="5350472at2759"/>
<sequence length="121" mass="13840">MDLPLESIPDGWTTDPAEIQFELIWKGPESEGQKMARRFGLSSPQVVMTSRRETGVPEAMFESDNRCFIWDQMDDTVWQITKPVGLMSVLHTMVTKGQKALKAKELATVEVWEDEDSKYTE</sequence>
<dbReference type="EMBL" id="LYCR01000017">
    <property type="protein sequence ID" value="OGM48284.1"/>
    <property type="molecule type" value="Genomic_DNA"/>
</dbReference>
<evidence type="ECO:0000313" key="1">
    <source>
        <dbReference type="EMBL" id="OGM48284.1"/>
    </source>
</evidence>